<dbReference type="Pfam" id="PF08706">
    <property type="entry name" value="D5_N"/>
    <property type="match status" value="1"/>
</dbReference>
<dbReference type="InterPro" id="IPR027417">
    <property type="entry name" value="P-loop_NTPase"/>
</dbReference>
<dbReference type="PROSITE" id="PS51206">
    <property type="entry name" value="SF3_HELICASE_1"/>
    <property type="match status" value="1"/>
</dbReference>
<keyword evidence="1" id="KW-0547">Nucleotide-binding</keyword>
<comment type="caution">
    <text evidence="6">The sequence shown here is derived from an EMBL/GenBank/DDBJ whole genome shotgun (WGS) entry which is preliminary data.</text>
</comment>
<evidence type="ECO:0000256" key="3">
    <source>
        <dbReference type="ARBA" id="ARBA00022840"/>
    </source>
</evidence>
<dbReference type="PANTHER" id="PTHR35372">
    <property type="entry name" value="ATP BINDING PROTEIN-RELATED"/>
    <property type="match status" value="1"/>
</dbReference>
<evidence type="ECO:0000256" key="4">
    <source>
        <dbReference type="SAM" id="MobiDB-lite"/>
    </source>
</evidence>
<dbReference type="SUPFAM" id="SSF56747">
    <property type="entry name" value="Prim-pol domain"/>
    <property type="match status" value="1"/>
</dbReference>
<dbReference type="PANTHER" id="PTHR35372:SF2">
    <property type="entry name" value="SF3 HELICASE DOMAIN-CONTAINING PROTEIN"/>
    <property type="match status" value="1"/>
</dbReference>
<sequence length="819" mass="89726">MTAPRAGAGAPKDSAEVDTSIAPTTAPSTNIDGALRWARRGRPVFPCDARKRPLTAHGFRDATTDEDQVRAWWARHPQALIGMPTGKASGVTILDVDVPAGPGSLLGLEVEHGDMPETFTVSTMSGGRHLYFRAWPGSKSSAGKLGDGLDVRGEGGYVIVPPSPGYAIERNLRPAEAPAWLRELATAEMTPTTTAPIDTDAPEFTSMPPEMQQAAQAYVDTAVNGIVDELRATASWPEEHTDEHGRGWEKTQADAAYRLAELASAAWTPLSIEDAHAAFVEAAPTDSGWTPRDVETKWASQVRRATPAAMPEDLGSRGSIFDGVPASPKTPPARPDRRESLTDADLAARVCDDLLRATFRWTPELGWLHFDGKRWADSSDVAVTEEVRRYLVDWHSREAKAGADMRRLEALNRLLAANRIRAIVGLTRGILKASATEFDSHPDLLNAPNGIVNLRTGELLPHDPTLLLRKMAGADYAPGARHEAWDRALRAMPDDVRPWMQVRMGQAATGHTPGDDRLLLLQGGGENGKTSILEAAQRALGDYARGISERVLTAPPNAHPTELMDLMGTRLAIIEELPDTERLPMDRIKRIVGKPTVTARYTGQNTVEFVASHTLFVTTNSLPTVTEGDHGSWRRLLLTRFPYRFRKPGEPIEGPDDRRGDPNLRPTIARSPEVHRAVLAWIVDGARQWYAAGEVLPTPPPSIEADMLAWRRQADLILAFLTDVMVPDRESAVLAQELLGAFNDYLLDRGHRAWVDKKFAGRFEAHQSVKAARIGKVRKRGTEGLSPRDPVVGVPVSTNARQAWTGLRWLRDGEEPATW</sequence>
<feature type="domain" description="SF3 helicase" evidence="5">
    <location>
        <begin position="495"/>
        <end position="656"/>
    </location>
</feature>
<feature type="compositionally biased region" description="Basic and acidic residues" evidence="4">
    <location>
        <begin position="648"/>
        <end position="662"/>
    </location>
</feature>
<dbReference type="NCBIfam" id="TIGR01613">
    <property type="entry name" value="primase_Cterm"/>
    <property type="match status" value="1"/>
</dbReference>
<dbReference type="InterPro" id="IPR014015">
    <property type="entry name" value="Helicase_SF3_DNA-vir"/>
</dbReference>
<dbReference type="InterPro" id="IPR015330">
    <property type="entry name" value="DNA_primase/pol_bifunc_N"/>
</dbReference>
<keyword evidence="7" id="KW-1185">Reference proteome</keyword>
<dbReference type="Gene3D" id="3.40.50.300">
    <property type="entry name" value="P-loop containing nucleotide triphosphate hydrolases"/>
    <property type="match status" value="1"/>
</dbReference>
<evidence type="ECO:0000256" key="1">
    <source>
        <dbReference type="ARBA" id="ARBA00022741"/>
    </source>
</evidence>
<dbReference type="CDD" id="cd04859">
    <property type="entry name" value="Prim_Pol"/>
    <property type="match status" value="1"/>
</dbReference>
<feature type="region of interest" description="Disordered" evidence="4">
    <location>
        <begin position="302"/>
        <end position="341"/>
    </location>
</feature>
<dbReference type="SMART" id="SM00943">
    <property type="entry name" value="Prim-Pol"/>
    <property type="match status" value="1"/>
</dbReference>
<feature type="compositionally biased region" description="Polar residues" evidence="4">
    <location>
        <begin position="21"/>
        <end position="31"/>
    </location>
</feature>
<dbReference type="SMART" id="SM00885">
    <property type="entry name" value="D5_N"/>
    <property type="match status" value="1"/>
</dbReference>
<dbReference type="InterPro" id="IPR014818">
    <property type="entry name" value="Phage/plasmid_primase_P4_C"/>
</dbReference>
<evidence type="ECO:0000256" key="2">
    <source>
        <dbReference type="ARBA" id="ARBA00022801"/>
    </source>
</evidence>
<dbReference type="InterPro" id="IPR045455">
    <property type="entry name" value="NrS-1_pol-like_helicase"/>
</dbReference>
<feature type="region of interest" description="Disordered" evidence="4">
    <location>
        <begin position="1"/>
        <end position="34"/>
    </location>
</feature>
<dbReference type="InterPro" id="IPR051620">
    <property type="entry name" value="ORF904-like_C"/>
</dbReference>
<evidence type="ECO:0000259" key="5">
    <source>
        <dbReference type="PROSITE" id="PS51206"/>
    </source>
</evidence>
<name>A0ABW4KZX3_9MICO</name>
<keyword evidence="2" id="KW-0378">Hydrolase</keyword>
<protein>
    <submittedName>
        <fullName evidence="6">Phage/plasmid primase, P4 family</fullName>
    </submittedName>
</protein>
<dbReference type="RefSeq" id="WP_388002149.1">
    <property type="nucleotide sequence ID" value="NZ_JBHUEE010000001.1"/>
</dbReference>
<dbReference type="Pfam" id="PF19263">
    <property type="entry name" value="DUF5906"/>
    <property type="match status" value="1"/>
</dbReference>
<feature type="region of interest" description="Disordered" evidence="4">
    <location>
        <begin position="648"/>
        <end position="667"/>
    </location>
</feature>
<accession>A0ABW4KZX3</accession>
<reference evidence="7" key="1">
    <citation type="journal article" date="2019" name="Int. J. Syst. Evol. Microbiol.">
        <title>The Global Catalogue of Microorganisms (GCM) 10K type strain sequencing project: providing services to taxonomists for standard genome sequencing and annotation.</title>
        <authorList>
            <consortium name="The Broad Institute Genomics Platform"/>
            <consortium name="The Broad Institute Genome Sequencing Center for Infectious Disease"/>
            <person name="Wu L."/>
            <person name="Ma J."/>
        </authorList>
    </citation>
    <scope>NUCLEOTIDE SEQUENCE [LARGE SCALE GENOMIC DNA]</scope>
    <source>
        <strain evidence="7">JCM 17130</strain>
    </source>
</reference>
<dbReference type="InterPro" id="IPR006500">
    <property type="entry name" value="Helicase_put_C_phage/plasmid"/>
</dbReference>
<dbReference type="Pfam" id="PF09250">
    <property type="entry name" value="Prim-Pol"/>
    <property type="match status" value="1"/>
</dbReference>
<dbReference type="EMBL" id="JBHUEE010000001">
    <property type="protein sequence ID" value="MFD1716723.1"/>
    <property type="molecule type" value="Genomic_DNA"/>
</dbReference>
<dbReference type="Proteomes" id="UP001597277">
    <property type="component" value="Unassembled WGS sequence"/>
</dbReference>
<evidence type="ECO:0000313" key="6">
    <source>
        <dbReference type="EMBL" id="MFD1716723.1"/>
    </source>
</evidence>
<organism evidence="6 7">
    <name type="scientific">Georgenia deserti</name>
    <dbReference type="NCBI Taxonomy" id="2093781"/>
    <lineage>
        <taxon>Bacteria</taxon>
        <taxon>Bacillati</taxon>
        <taxon>Actinomycetota</taxon>
        <taxon>Actinomycetes</taxon>
        <taxon>Micrococcales</taxon>
        <taxon>Bogoriellaceae</taxon>
        <taxon>Georgenia</taxon>
    </lineage>
</organism>
<keyword evidence="3" id="KW-0067">ATP-binding</keyword>
<evidence type="ECO:0000313" key="7">
    <source>
        <dbReference type="Proteomes" id="UP001597277"/>
    </source>
</evidence>
<gene>
    <name evidence="6" type="ORF">ACFSE6_02670</name>
</gene>
<proteinExistence type="predicted"/>